<feature type="chain" id="PRO_5042142886" evidence="2">
    <location>
        <begin position="19"/>
        <end position="136"/>
    </location>
</feature>
<name>A0AAD7EST8_9AGAR</name>
<accession>A0AAD7EST8</accession>
<keyword evidence="4" id="KW-1185">Reference proteome</keyword>
<evidence type="ECO:0000313" key="3">
    <source>
        <dbReference type="EMBL" id="KAJ7350020.1"/>
    </source>
</evidence>
<feature type="signal peptide" evidence="2">
    <location>
        <begin position="1"/>
        <end position="18"/>
    </location>
</feature>
<evidence type="ECO:0000256" key="2">
    <source>
        <dbReference type="SAM" id="SignalP"/>
    </source>
</evidence>
<organism evidence="3 4">
    <name type="scientific">Mycena albidolilacea</name>
    <dbReference type="NCBI Taxonomy" id="1033008"/>
    <lineage>
        <taxon>Eukaryota</taxon>
        <taxon>Fungi</taxon>
        <taxon>Dikarya</taxon>
        <taxon>Basidiomycota</taxon>
        <taxon>Agaricomycotina</taxon>
        <taxon>Agaricomycetes</taxon>
        <taxon>Agaricomycetidae</taxon>
        <taxon>Agaricales</taxon>
        <taxon>Marasmiineae</taxon>
        <taxon>Mycenaceae</taxon>
        <taxon>Mycena</taxon>
    </lineage>
</organism>
<reference evidence="3" key="1">
    <citation type="submission" date="2023-03" db="EMBL/GenBank/DDBJ databases">
        <title>Massive genome expansion in bonnet fungi (Mycena s.s.) driven by repeated elements and novel gene families across ecological guilds.</title>
        <authorList>
            <consortium name="Lawrence Berkeley National Laboratory"/>
            <person name="Harder C.B."/>
            <person name="Miyauchi S."/>
            <person name="Viragh M."/>
            <person name="Kuo A."/>
            <person name="Thoen E."/>
            <person name="Andreopoulos B."/>
            <person name="Lu D."/>
            <person name="Skrede I."/>
            <person name="Drula E."/>
            <person name="Henrissat B."/>
            <person name="Morin E."/>
            <person name="Kohler A."/>
            <person name="Barry K."/>
            <person name="LaButti K."/>
            <person name="Morin E."/>
            <person name="Salamov A."/>
            <person name="Lipzen A."/>
            <person name="Mereny Z."/>
            <person name="Hegedus B."/>
            <person name="Baldrian P."/>
            <person name="Stursova M."/>
            <person name="Weitz H."/>
            <person name="Taylor A."/>
            <person name="Grigoriev I.V."/>
            <person name="Nagy L.G."/>
            <person name="Martin F."/>
            <person name="Kauserud H."/>
        </authorList>
    </citation>
    <scope>NUCLEOTIDE SEQUENCE</scope>
    <source>
        <strain evidence="3">CBHHK002</strain>
    </source>
</reference>
<proteinExistence type="predicted"/>
<gene>
    <name evidence="3" type="ORF">DFH08DRAFT_863443</name>
</gene>
<sequence>MRVVIYFISLFLGDSVDGEQEAFGIALGLGAGNNFLDRRVGDEFEELVLAGIVGDDNDSPRGSTDAEALELRIEVVVRDEQLVLCDRGSRNGEGKEGIGDALDASIELGGGQAGGSTGDSNSADRHCSKWDGVEWS</sequence>
<dbReference type="Proteomes" id="UP001218218">
    <property type="component" value="Unassembled WGS sequence"/>
</dbReference>
<feature type="region of interest" description="Disordered" evidence="1">
    <location>
        <begin position="105"/>
        <end position="136"/>
    </location>
</feature>
<evidence type="ECO:0000313" key="4">
    <source>
        <dbReference type="Proteomes" id="UP001218218"/>
    </source>
</evidence>
<protein>
    <submittedName>
        <fullName evidence="3">Uncharacterized protein</fullName>
    </submittedName>
</protein>
<evidence type="ECO:0000256" key="1">
    <source>
        <dbReference type="SAM" id="MobiDB-lite"/>
    </source>
</evidence>
<feature type="compositionally biased region" description="Basic and acidic residues" evidence="1">
    <location>
        <begin position="122"/>
        <end position="136"/>
    </location>
</feature>
<keyword evidence="2" id="KW-0732">Signal</keyword>
<comment type="caution">
    <text evidence="3">The sequence shown here is derived from an EMBL/GenBank/DDBJ whole genome shotgun (WGS) entry which is preliminary data.</text>
</comment>
<dbReference type="EMBL" id="JARIHO010000015">
    <property type="protein sequence ID" value="KAJ7350020.1"/>
    <property type="molecule type" value="Genomic_DNA"/>
</dbReference>
<dbReference type="AlphaFoldDB" id="A0AAD7EST8"/>
<feature type="compositionally biased region" description="Gly residues" evidence="1">
    <location>
        <begin position="108"/>
        <end position="117"/>
    </location>
</feature>